<dbReference type="Gene3D" id="1.10.30.10">
    <property type="entry name" value="High mobility group box domain"/>
    <property type="match status" value="1"/>
</dbReference>
<evidence type="ECO:0000256" key="2">
    <source>
        <dbReference type="ARBA" id="ARBA00023242"/>
    </source>
</evidence>
<dbReference type="SMART" id="SM00398">
    <property type="entry name" value="HMG"/>
    <property type="match status" value="1"/>
</dbReference>
<reference evidence="6 7" key="1">
    <citation type="journal article" date="2014" name="PLoS Genet.">
        <title>Analysis of the Phlebiopsis gigantea genome, transcriptome and secretome provides insight into its pioneer colonization strategies of wood.</title>
        <authorList>
            <person name="Hori C."/>
            <person name="Ishida T."/>
            <person name="Igarashi K."/>
            <person name="Samejima M."/>
            <person name="Suzuki H."/>
            <person name="Master E."/>
            <person name="Ferreira P."/>
            <person name="Ruiz-Duenas F.J."/>
            <person name="Held B."/>
            <person name="Canessa P."/>
            <person name="Larrondo L.F."/>
            <person name="Schmoll M."/>
            <person name="Druzhinina I.S."/>
            <person name="Kubicek C.P."/>
            <person name="Gaskell J.A."/>
            <person name="Kersten P."/>
            <person name="St John F."/>
            <person name="Glasner J."/>
            <person name="Sabat G."/>
            <person name="Splinter BonDurant S."/>
            <person name="Syed K."/>
            <person name="Yadav J."/>
            <person name="Mgbeahuruike A.C."/>
            <person name="Kovalchuk A."/>
            <person name="Asiegbu F.O."/>
            <person name="Lackner G."/>
            <person name="Hoffmeister D."/>
            <person name="Rencoret J."/>
            <person name="Gutierrez A."/>
            <person name="Sun H."/>
            <person name="Lindquist E."/>
            <person name="Barry K."/>
            <person name="Riley R."/>
            <person name="Grigoriev I.V."/>
            <person name="Henrissat B."/>
            <person name="Kues U."/>
            <person name="Berka R.M."/>
            <person name="Martinez A.T."/>
            <person name="Covert S.F."/>
            <person name="Blanchette R.A."/>
            <person name="Cullen D."/>
        </authorList>
    </citation>
    <scope>NUCLEOTIDE SEQUENCE [LARGE SCALE GENOMIC DNA]</scope>
    <source>
        <strain evidence="6 7">11061_1 CR5-6</strain>
    </source>
</reference>
<feature type="region of interest" description="Disordered" evidence="4">
    <location>
        <begin position="223"/>
        <end position="300"/>
    </location>
</feature>
<accession>A0A0C3RWH0</accession>
<keyword evidence="1 3" id="KW-0238">DNA-binding</keyword>
<dbReference type="Pfam" id="PF00505">
    <property type="entry name" value="HMG_box"/>
    <property type="match status" value="1"/>
</dbReference>
<evidence type="ECO:0000256" key="4">
    <source>
        <dbReference type="SAM" id="MobiDB-lite"/>
    </source>
</evidence>
<dbReference type="InterPro" id="IPR009071">
    <property type="entry name" value="HMG_box_dom"/>
</dbReference>
<dbReference type="EMBL" id="KN840530">
    <property type="protein sequence ID" value="KIP05911.1"/>
    <property type="molecule type" value="Genomic_DNA"/>
</dbReference>
<dbReference type="CDD" id="cd01389">
    <property type="entry name" value="HMG-box_ROX1-like"/>
    <property type="match status" value="1"/>
</dbReference>
<feature type="compositionally biased region" description="Basic and acidic residues" evidence="4">
    <location>
        <begin position="9"/>
        <end position="21"/>
    </location>
</feature>
<feature type="domain" description="HMG box" evidence="5">
    <location>
        <begin position="83"/>
        <end position="152"/>
    </location>
</feature>
<dbReference type="HOGENOM" id="CLU_034202_0_0_1"/>
<feature type="compositionally biased region" description="Polar residues" evidence="4">
    <location>
        <begin position="270"/>
        <end position="291"/>
    </location>
</feature>
<name>A0A0C3RWH0_PHLG1</name>
<gene>
    <name evidence="6" type="ORF">PHLGIDRAFT_36186</name>
</gene>
<evidence type="ECO:0000256" key="3">
    <source>
        <dbReference type="PROSITE-ProRule" id="PRU00267"/>
    </source>
</evidence>
<feature type="compositionally biased region" description="Low complexity" evidence="4">
    <location>
        <begin position="225"/>
        <end position="237"/>
    </location>
</feature>
<dbReference type="Proteomes" id="UP000053257">
    <property type="component" value="Unassembled WGS sequence"/>
</dbReference>
<feature type="region of interest" description="Disordered" evidence="4">
    <location>
        <begin position="1"/>
        <end position="86"/>
    </location>
</feature>
<dbReference type="InterPro" id="IPR036910">
    <property type="entry name" value="HMG_box_dom_sf"/>
</dbReference>
<dbReference type="STRING" id="745531.A0A0C3RWH0"/>
<keyword evidence="7" id="KW-1185">Reference proteome</keyword>
<evidence type="ECO:0000313" key="7">
    <source>
        <dbReference type="Proteomes" id="UP000053257"/>
    </source>
</evidence>
<protein>
    <recommendedName>
        <fullName evidence="5">HMG box domain-containing protein</fullName>
    </recommendedName>
</protein>
<dbReference type="AlphaFoldDB" id="A0A0C3RWH0"/>
<dbReference type="PANTHER" id="PTHR45789:SF2">
    <property type="entry name" value="FI18025P1"/>
    <property type="match status" value="1"/>
</dbReference>
<feature type="compositionally biased region" description="Polar residues" evidence="4">
    <location>
        <begin position="22"/>
        <end position="31"/>
    </location>
</feature>
<dbReference type="OrthoDB" id="6247875at2759"/>
<dbReference type="PROSITE" id="PS50118">
    <property type="entry name" value="HMG_BOX_2"/>
    <property type="match status" value="1"/>
</dbReference>
<evidence type="ECO:0000259" key="5">
    <source>
        <dbReference type="PROSITE" id="PS50118"/>
    </source>
</evidence>
<organism evidence="6 7">
    <name type="scientific">Phlebiopsis gigantea (strain 11061_1 CR5-6)</name>
    <name type="common">White-rot fungus</name>
    <name type="synonym">Peniophora gigantea</name>
    <dbReference type="NCBI Taxonomy" id="745531"/>
    <lineage>
        <taxon>Eukaryota</taxon>
        <taxon>Fungi</taxon>
        <taxon>Dikarya</taxon>
        <taxon>Basidiomycota</taxon>
        <taxon>Agaricomycotina</taxon>
        <taxon>Agaricomycetes</taxon>
        <taxon>Polyporales</taxon>
        <taxon>Phanerochaetaceae</taxon>
        <taxon>Phlebiopsis</taxon>
    </lineage>
</organism>
<evidence type="ECO:0000313" key="6">
    <source>
        <dbReference type="EMBL" id="KIP05911.1"/>
    </source>
</evidence>
<proteinExistence type="predicted"/>
<dbReference type="GO" id="GO:0000978">
    <property type="term" value="F:RNA polymerase II cis-regulatory region sequence-specific DNA binding"/>
    <property type="evidence" value="ECO:0007669"/>
    <property type="project" value="TreeGrafter"/>
</dbReference>
<feature type="DNA-binding region" description="HMG box" evidence="3">
    <location>
        <begin position="83"/>
        <end position="152"/>
    </location>
</feature>
<dbReference type="InterPro" id="IPR051356">
    <property type="entry name" value="SOX/SOX-like_TF"/>
</dbReference>
<dbReference type="GO" id="GO:0000981">
    <property type="term" value="F:DNA-binding transcription factor activity, RNA polymerase II-specific"/>
    <property type="evidence" value="ECO:0007669"/>
    <property type="project" value="TreeGrafter"/>
</dbReference>
<dbReference type="PANTHER" id="PTHR45789">
    <property type="entry name" value="FI18025P1"/>
    <property type="match status" value="1"/>
</dbReference>
<sequence length="465" mass="50979">MPAQRTRASKQEAARELKRSPSMDSVSSQTIAFAPTVTPGTFFDPPSPQDPPHESMLFPPTADAASPSARRAGHAKKRPENHIPRPPNAFILFRSSFIKNQHVSSEVETNHSTLSKIIGLTWQNLPHEERQIWHTKAKVALDEHKRKFPQYAFRPLHSKGKPAEKRKVREVGPKDLKRCTKIAELLVEGKKGSELDAAIAEFDRHHVPEIVTRFETPITARSFRRSSSAPAPDSNAPFLASASAGKLRSMSSQPETSASTPDPTPGPSARTGSQSDYESSESDGSLCTTPVSPYPTTPFTETNPSFDFSTFSFSSAAPTPIPPAGGHHVSYPCLPPIQTQFDGFAFAPPQQPSPLSCSPLGSEHMYSSPGPLDVGFPYAELYDPFAAGTPGDAQQQQTIYSPLPLPHPAARVQPQLAQFEYAYDYAHDLPAYHPQQQPHADFCFAQQQQHQSYEGEPSYVPAYAM</sequence>
<keyword evidence="2 3" id="KW-0539">Nucleus</keyword>
<evidence type="ECO:0000256" key="1">
    <source>
        <dbReference type="ARBA" id="ARBA00023125"/>
    </source>
</evidence>
<feature type="compositionally biased region" description="Polar residues" evidence="4">
    <location>
        <begin position="249"/>
        <end position="261"/>
    </location>
</feature>
<dbReference type="SUPFAM" id="SSF47095">
    <property type="entry name" value="HMG-box"/>
    <property type="match status" value="1"/>
</dbReference>
<dbReference type="GO" id="GO:0005634">
    <property type="term" value="C:nucleus"/>
    <property type="evidence" value="ECO:0007669"/>
    <property type="project" value="UniProtKB-UniRule"/>
</dbReference>